<protein>
    <recommendedName>
        <fullName evidence="3">SH3 domain-containing protein</fullName>
    </recommendedName>
</protein>
<feature type="domain" description="SH3" evidence="3">
    <location>
        <begin position="4"/>
        <end position="64"/>
    </location>
</feature>
<evidence type="ECO:0000256" key="2">
    <source>
        <dbReference type="PROSITE-ProRule" id="PRU00192"/>
    </source>
</evidence>
<dbReference type="Gene3D" id="2.30.30.40">
    <property type="entry name" value="SH3 Domains"/>
    <property type="match status" value="1"/>
</dbReference>
<organism evidence="4 5">
    <name type="scientific">Bugula neritina</name>
    <name type="common">Brown bryozoan</name>
    <name type="synonym">Sertularia neritina</name>
    <dbReference type="NCBI Taxonomy" id="10212"/>
    <lineage>
        <taxon>Eukaryota</taxon>
        <taxon>Metazoa</taxon>
        <taxon>Spiralia</taxon>
        <taxon>Lophotrochozoa</taxon>
        <taxon>Bryozoa</taxon>
        <taxon>Gymnolaemata</taxon>
        <taxon>Cheilostomatida</taxon>
        <taxon>Flustrina</taxon>
        <taxon>Buguloidea</taxon>
        <taxon>Bugulidae</taxon>
        <taxon>Bugula</taxon>
    </lineage>
</organism>
<evidence type="ECO:0000256" key="1">
    <source>
        <dbReference type="ARBA" id="ARBA00022443"/>
    </source>
</evidence>
<dbReference type="Pfam" id="PF07653">
    <property type="entry name" value="SH3_2"/>
    <property type="match status" value="1"/>
</dbReference>
<dbReference type="OrthoDB" id="635774at2759"/>
<reference evidence="4" key="1">
    <citation type="submission" date="2020-06" db="EMBL/GenBank/DDBJ databases">
        <title>Draft genome of Bugula neritina, a colonial animal packing powerful symbionts and potential medicines.</title>
        <authorList>
            <person name="Rayko M."/>
        </authorList>
    </citation>
    <scope>NUCLEOTIDE SEQUENCE [LARGE SCALE GENOMIC DNA]</scope>
    <source>
        <strain evidence="4">Kwan_BN1</strain>
    </source>
</reference>
<gene>
    <name evidence="4" type="ORF">EB796_007563</name>
</gene>
<evidence type="ECO:0000313" key="5">
    <source>
        <dbReference type="Proteomes" id="UP000593567"/>
    </source>
</evidence>
<proteinExistence type="predicted"/>
<accession>A0A7J7K7F2</accession>
<dbReference type="InterPro" id="IPR036028">
    <property type="entry name" value="SH3-like_dom_sf"/>
</dbReference>
<dbReference type="Proteomes" id="UP000593567">
    <property type="component" value="Unassembled WGS sequence"/>
</dbReference>
<keyword evidence="1 2" id="KW-0728">SH3 domain</keyword>
<dbReference type="PROSITE" id="PS50002">
    <property type="entry name" value="SH3"/>
    <property type="match status" value="1"/>
</dbReference>
<dbReference type="InterPro" id="IPR001452">
    <property type="entry name" value="SH3_domain"/>
</dbReference>
<dbReference type="EMBL" id="VXIV02001146">
    <property type="protein sequence ID" value="KAF6034133.1"/>
    <property type="molecule type" value="Genomic_DNA"/>
</dbReference>
<dbReference type="AlphaFoldDB" id="A0A7J7K7F2"/>
<dbReference type="SUPFAM" id="SSF50044">
    <property type="entry name" value="SH3-domain"/>
    <property type="match status" value="1"/>
</dbReference>
<evidence type="ECO:0000313" key="4">
    <source>
        <dbReference type="EMBL" id="KAF6034133.1"/>
    </source>
</evidence>
<name>A0A7J7K7F2_BUGNE</name>
<keyword evidence="5" id="KW-1185">Reference proteome</keyword>
<comment type="caution">
    <text evidence="4">The sequence shown here is derived from an EMBL/GenBank/DDBJ whole genome shotgun (WGS) entry which is preliminary data.</text>
</comment>
<evidence type="ECO:0000259" key="3">
    <source>
        <dbReference type="PROSITE" id="PS50002"/>
    </source>
</evidence>
<sequence>MQELRPRELKVSKNCAEKNKLSLQEGDVVTILDSAAECFYWRGQNRSSTEVGQFPQSCLERAADRDFISQPIKYSFIHTGPWRCRGAAPMGGPVSYR</sequence>